<dbReference type="EMBL" id="JAATIP010000365">
    <property type="protein sequence ID" value="KAF4350506.1"/>
    <property type="molecule type" value="Genomic_DNA"/>
</dbReference>
<dbReference type="InterPro" id="IPR044986">
    <property type="entry name" value="KIF15/KIN-12"/>
</dbReference>
<dbReference type="PANTHER" id="PTHR37739:SF18">
    <property type="entry name" value="KINESIN-LIKE PROTEIN KIN-12C"/>
    <property type="match status" value="1"/>
</dbReference>
<gene>
    <name evidence="6" type="ORF">F8388_014967</name>
</gene>
<dbReference type="PANTHER" id="PTHR37739">
    <property type="entry name" value="KINESIN-LIKE PROTEIN KIN-12D"/>
    <property type="match status" value="1"/>
</dbReference>
<dbReference type="AlphaFoldDB" id="A0A7J6DWR3"/>
<evidence type="ECO:0000256" key="2">
    <source>
        <dbReference type="ARBA" id="ARBA00022741"/>
    </source>
</evidence>
<dbReference type="GO" id="GO:0005874">
    <property type="term" value="C:microtubule"/>
    <property type="evidence" value="ECO:0007669"/>
    <property type="project" value="UniProtKB-KW"/>
</dbReference>
<feature type="non-terminal residue" evidence="6">
    <location>
        <position position="1"/>
    </location>
</feature>
<proteinExistence type="predicted"/>
<evidence type="ECO:0000256" key="4">
    <source>
        <dbReference type="ARBA" id="ARBA00023054"/>
    </source>
</evidence>
<evidence type="ECO:0000256" key="5">
    <source>
        <dbReference type="ARBA" id="ARBA00023175"/>
    </source>
</evidence>
<keyword evidence="5" id="KW-0505">Motor protein</keyword>
<evidence type="ECO:0000313" key="6">
    <source>
        <dbReference type="EMBL" id="KAF4350506.1"/>
    </source>
</evidence>
<dbReference type="Proteomes" id="UP000525078">
    <property type="component" value="Unassembled WGS sequence"/>
</dbReference>
<evidence type="ECO:0000256" key="3">
    <source>
        <dbReference type="ARBA" id="ARBA00022840"/>
    </source>
</evidence>
<sequence>ARQKEEDAQHSKTMLKFREEEIKRLELLINGKFSAEEYLVEENKVLKEEIQLLRAGMNRNPESTQYSVENNRLREQLQTFQNFYEHGERESLLTEMSELRNQVIFFFFSFFFQSSLI</sequence>
<dbReference type="GO" id="GO:0005524">
    <property type="term" value="F:ATP binding"/>
    <property type="evidence" value="ECO:0007669"/>
    <property type="project" value="UniProtKB-KW"/>
</dbReference>
<evidence type="ECO:0000313" key="7">
    <source>
        <dbReference type="Proteomes" id="UP000525078"/>
    </source>
</evidence>
<name>A0A7J6DWR3_CANSA</name>
<keyword evidence="3" id="KW-0067">ATP-binding</keyword>
<evidence type="ECO:0000256" key="1">
    <source>
        <dbReference type="ARBA" id="ARBA00022701"/>
    </source>
</evidence>
<keyword evidence="2" id="KW-0547">Nucleotide-binding</keyword>
<accession>A0A7J6DWR3</accession>
<protein>
    <submittedName>
        <fullName evidence="6">Uncharacterized protein</fullName>
    </submittedName>
</protein>
<keyword evidence="1" id="KW-0493">Microtubule</keyword>
<reference evidence="6 7" key="1">
    <citation type="journal article" date="2020" name="bioRxiv">
        <title>Sequence and annotation of 42 cannabis genomes reveals extensive copy number variation in cannabinoid synthesis and pathogen resistance genes.</title>
        <authorList>
            <person name="Mckernan K.J."/>
            <person name="Helbert Y."/>
            <person name="Kane L.T."/>
            <person name="Ebling H."/>
            <person name="Zhang L."/>
            <person name="Liu B."/>
            <person name="Eaton Z."/>
            <person name="Mclaughlin S."/>
            <person name="Kingan S."/>
            <person name="Baybayan P."/>
            <person name="Concepcion G."/>
            <person name="Jordan M."/>
            <person name="Riva A."/>
            <person name="Barbazuk W."/>
            <person name="Harkins T."/>
        </authorList>
    </citation>
    <scope>NUCLEOTIDE SEQUENCE [LARGE SCALE GENOMIC DNA]</scope>
    <source>
        <strain evidence="7">cv. Jamaican Lion 4</strain>
        <tissue evidence="6">Leaf</tissue>
    </source>
</reference>
<organism evidence="6 7">
    <name type="scientific">Cannabis sativa</name>
    <name type="common">Hemp</name>
    <name type="synonym">Marijuana</name>
    <dbReference type="NCBI Taxonomy" id="3483"/>
    <lineage>
        <taxon>Eukaryota</taxon>
        <taxon>Viridiplantae</taxon>
        <taxon>Streptophyta</taxon>
        <taxon>Embryophyta</taxon>
        <taxon>Tracheophyta</taxon>
        <taxon>Spermatophyta</taxon>
        <taxon>Magnoliopsida</taxon>
        <taxon>eudicotyledons</taxon>
        <taxon>Gunneridae</taxon>
        <taxon>Pentapetalae</taxon>
        <taxon>rosids</taxon>
        <taxon>fabids</taxon>
        <taxon>Rosales</taxon>
        <taxon>Cannabaceae</taxon>
        <taxon>Cannabis</taxon>
    </lineage>
</organism>
<keyword evidence="4" id="KW-0175">Coiled coil</keyword>
<comment type="caution">
    <text evidence="6">The sequence shown here is derived from an EMBL/GenBank/DDBJ whole genome shotgun (WGS) entry which is preliminary data.</text>
</comment>